<comment type="caution">
    <text evidence="4">The sequence shown here is derived from an EMBL/GenBank/DDBJ whole genome shotgun (WGS) entry which is preliminary data.</text>
</comment>
<gene>
    <name evidence="4" type="ORF">HU200_011990</name>
</gene>
<reference evidence="4" key="1">
    <citation type="submission" date="2020-07" db="EMBL/GenBank/DDBJ databases">
        <title>Genome sequence and genetic diversity analysis of an under-domesticated orphan crop, white fonio (Digitaria exilis).</title>
        <authorList>
            <person name="Bennetzen J.L."/>
            <person name="Chen S."/>
            <person name="Ma X."/>
            <person name="Wang X."/>
            <person name="Yssel A.E.J."/>
            <person name="Chaluvadi S.R."/>
            <person name="Johnson M."/>
            <person name="Gangashetty P."/>
            <person name="Hamidou F."/>
            <person name="Sanogo M.D."/>
            <person name="Zwaenepoel A."/>
            <person name="Wallace J."/>
            <person name="Van De Peer Y."/>
            <person name="Van Deynze A."/>
        </authorList>
    </citation>
    <scope>NUCLEOTIDE SEQUENCE</scope>
    <source>
        <tissue evidence="4">Leaves</tissue>
    </source>
</reference>
<dbReference type="SMART" id="SM00439">
    <property type="entry name" value="BAH"/>
    <property type="match status" value="1"/>
</dbReference>
<accession>A0A835FG87</accession>
<dbReference type="Pfam" id="PF01426">
    <property type="entry name" value="BAH"/>
    <property type="match status" value="1"/>
</dbReference>
<keyword evidence="1" id="KW-0863">Zinc-finger</keyword>
<evidence type="ECO:0000256" key="1">
    <source>
        <dbReference type="ARBA" id="ARBA00022771"/>
    </source>
</evidence>
<dbReference type="GO" id="GO:0003682">
    <property type="term" value="F:chromatin binding"/>
    <property type="evidence" value="ECO:0007669"/>
    <property type="project" value="InterPro"/>
</dbReference>
<name>A0A835FG87_9POAL</name>
<dbReference type="InterPro" id="IPR001025">
    <property type="entry name" value="BAH_dom"/>
</dbReference>
<organism evidence="4 5">
    <name type="scientific">Digitaria exilis</name>
    <dbReference type="NCBI Taxonomy" id="1010633"/>
    <lineage>
        <taxon>Eukaryota</taxon>
        <taxon>Viridiplantae</taxon>
        <taxon>Streptophyta</taxon>
        <taxon>Embryophyta</taxon>
        <taxon>Tracheophyta</taxon>
        <taxon>Spermatophyta</taxon>
        <taxon>Magnoliopsida</taxon>
        <taxon>Liliopsida</taxon>
        <taxon>Poales</taxon>
        <taxon>Poaceae</taxon>
        <taxon>PACMAD clade</taxon>
        <taxon>Panicoideae</taxon>
        <taxon>Panicodae</taxon>
        <taxon>Paniceae</taxon>
        <taxon>Anthephorinae</taxon>
        <taxon>Digitaria</taxon>
    </lineage>
</organism>
<feature type="domain" description="BAH" evidence="3">
    <location>
        <begin position="21"/>
        <end position="139"/>
    </location>
</feature>
<sequence length="189" mass="21887">MAENNHGKKVVDSFTIRETGEVVRAGDCVAIRPSMDDDHENLSLARVEKMETCCECRGVAAQVRWYYQPWQTKHGSRTFHGKKELHLSDRIDTRSAYTFEAKCVVHTLKEYSKLTTAQPEDFFCRLEYKVDSATFMPDQLSVYGNLSHFLVGSSFHQLSFFLSWYRYCICEMPYNPDVPMILCPGCKER</sequence>
<evidence type="ECO:0000256" key="2">
    <source>
        <dbReference type="ARBA" id="ARBA00022833"/>
    </source>
</evidence>
<dbReference type="PANTHER" id="PTHR46364">
    <property type="entry name" value="OS08G0421900 PROTEIN"/>
    <property type="match status" value="1"/>
</dbReference>
<dbReference type="Proteomes" id="UP000636709">
    <property type="component" value="Unassembled WGS sequence"/>
</dbReference>
<protein>
    <recommendedName>
        <fullName evidence="3">BAH domain-containing protein</fullName>
    </recommendedName>
</protein>
<proteinExistence type="predicted"/>
<keyword evidence="1" id="KW-0479">Metal-binding</keyword>
<dbReference type="AlphaFoldDB" id="A0A835FG87"/>
<dbReference type="EMBL" id="JACEFO010000949">
    <property type="protein sequence ID" value="KAF8751982.1"/>
    <property type="molecule type" value="Genomic_DNA"/>
</dbReference>
<dbReference type="InterPro" id="IPR043151">
    <property type="entry name" value="BAH_sf"/>
</dbReference>
<keyword evidence="2" id="KW-0862">Zinc</keyword>
<dbReference type="PROSITE" id="PS51038">
    <property type="entry name" value="BAH"/>
    <property type="match status" value="1"/>
</dbReference>
<evidence type="ECO:0000259" key="3">
    <source>
        <dbReference type="PROSITE" id="PS51038"/>
    </source>
</evidence>
<evidence type="ECO:0000313" key="5">
    <source>
        <dbReference type="Proteomes" id="UP000636709"/>
    </source>
</evidence>
<dbReference type="SUPFAM" id="SSF57903">
    <property type="entry name" value="FYVE/PHD zinc finger"/>
    <property type="match status" value="1"/>
</dbReference>
<keyword evidence="5" id="KW-1185">Reference proteome</keyword>
<evidence type="ECO:0000313" key="4">
    <source>
        <dbReference type="EMBL" id="KAF8751982.1"/>
    </source>
</evidence>
<dbReference type="Gene3D" id="2.30.30.490">
    <property type="match status" value="1"/>
</dbReference>
<dbReference type="GO" id="GO:0008270">
    <property type="term" value="F:zinc ion binding"/>
    <property type="evidence" value="ECO:0007669"/>
    <property type="project" value="UniProtKB-KW"/>
</dbReference>
<dbReference type="InterPro" id="IPR011011">
    <property type="entry name" value="Znf_FYVE_PHD"/>
</dbReference>